<comment type="subcellular location">
    <subcellularLocation>
        <location evidence="1">Cell membrane</location>
        <topology evidence="1">Multi-pass membrane protein</topology>
    </subcellularLocation>
</comment>
<accession>A0A9D2HDC6</accession>
<evidence type="ECO:0000256" key="10">
    <source>
        <dbReference type="SAM" id="Phobius"/>
    </source>
</evidence>
<organism evidence="11 12">
    <name type="scientific">Candidatus Mailhella merdigallinarum</name>
    <dbReference type="NCBI Taxonomy" id="2838658"/>
    <lineage>
        <taxon>Bacteria</taxon>
        <taxon>Pseudomonadati</taxon>
        <taxon>Thermodesulfobacteriota</taxon>
        <taxon>Desulfovibrionia</taxon>
        <taxon>Desulfovibrionales</taxon>
        <taxon>Desulfovibrionaceae</taxon>
        <taxon>Mailhella</taxon>
    </lineage>
</organism>
<feature type="transmembrane region" description="Helical" evidence="10">
    <location>
        <begin position="98"/>
        <end position="118"/>
    </location>
</feature>
<dbReference type="EMBL" id="DXAN01000011">
    <property type="protein sequence ID" value="HJA08352.1"/>
    <property type="molecule type" value="Genomic_DNA"/>
</dbReference>
<dbReference type="PANTHER" id="PTHR42770:SF18">
    <property type="entry name" value="ARGININE_AGMATINE ANTIPORTER"/>
    <property type="match status" value="1"/>
</dbReference>
<feature type="region of interest" description="Disordered" evidence="9">
    <location>
        <begin position="495"/>
        <end position="528"/>
    </location>
</feature>
<dbReference type="PIRSF" id="PIRSF006060">
    <property type="entry name" value="AA_transporter"/>
    <property type="match status" value="1"/>
</dbReference>
<feature type="transmembrane region" description="Helical" evidence="10">
    <location>
        <begin position="17"/>
        <end position="38"/>
    </location>
</feature>
<keyword evidence="5 10" id="KW-0812">Transmembrane</keyword>
<feature type="transmembrane region" description="Helical" evidence="10">
    <location>
        <begin position="456"/>
        <end position="477"/>
    </location>
</feature>
<feature type="transmembrane region" description="Helical" evidence="10">
    <location>
        <begin position="44"/>
        <end position="68"/>
    </location>
</feature>
<dbReference type="InterPro" id="IPR050367">
    <property type="entry name" value="APC_superfamily"/>
</dbReference>
<feature type="transmembrane region" description="Helical" evidence="10">
    <location>
        <begin position="160"/>
        <end position="180"/>
    </location>
</feature>
<dbReference type="GO" id="GO:0005886">
    <property type="term" value="C:plasma membrane"/>
    <property type="evidence" value="ECO:0007669"/>
    <property type="project" value="UniProtKB-SubCell"/>
</dbReference>
<evidence type="ECO:0000256" key="4">
    <source>
        <dbReference type="ARBA" id="ARBA00022475"/>
    </source>
</evidence>
<keyword evidence="7 10" id="KW-0472">Membrane</keyword>
<evidence type="ECO:0000256" key="7">
    <source>
        <dbReference type="ARBA" id="ARBA00023136"/>
    </source>
</evidence>
<dbReference type="AlphaFoldDB" id="A0A9D2HDC6"/>
<dbReference type="Gene3D" id="1.20.1740.10">
    <property type="entry name" value="Amino acid/polyamine transporter I"/>
    <property type="match status" value="1"/>
</dbReference>
<reference evidence="11" key="2">
    <citation type="submission" date="2021-04" db="EMBL/GenBank/DDBJ databases">
        <authorList>
            <person name="Gilroy R."/>
        </authorList>
    </citation>
    <scope>NUCLEOTIDE SEQUENCE</scope>
    <source>
        <strain evidence="11">CHK186-16707</strain>
    </source>
</reference>
<evidence type="ECO:0000256" key="9">
    <source>
        <dbReference type="SAM" id="MobiDB-lite"/>
    </source>
</evidence>
<gene>
    <name evidence="11" type="primary">adiC</name>
    <name evidence="11" type="ORF">H9962_04070</name>
</gene>
<evidence type="ECO:0000256" key="5">
    <source>
        <dbReference type="ARBA" id="ARBA00022692"/>
    </source>
</evidence>
<dbReference type="NCBIfam" id="NF007929">
    <property type="entry name" value="PRK10644.1"/>
    <property type="match status" value="1"/>
</dbReference>
<evidence type="ECO:0000256" key="2">
    <source>
        <dbReference type="ARBA" id="ARBA00008220"/>
    </source>
</evidence>
<feature type="transmembrane region" description="Helical" evidence="10">
    <location>
        <begin position="418"/>
        <end position="436"/>
    </location>
</feature>
<feature type="transmembrane region" description="Helical" evidence="10">
    <location>
        <begin position="130"/>
        <end position="148"/>
    </location>
</feature>
<comment type="similarity">
    <text evidence="2">Belongs to the amino acid-polyamine-organocation (APC) superfamily. Basic amino acid/polyamine antiporter (APA) (TC 2.A.3.2) family.</text>
</comment>
<dbReference type="PANTHER" id="PTHR42770">
    <property type="entry name" value="AMINO ACID TRANSPORTER-RELATED"/>
    <property type="match status" value="1"/>
</dbReference>
<evidence type="ECO:0000256" key="3">
    <source>
        <dbReference type="ARBA" id="ARBA00021069"/>
    </source>
</evidence>
<feature type="transmembrane region" description="Helical" evidence="10">
    <location>
        <begin position="236"/>
        <end position="257"/>
    </location>
</feature>
<evidence type="ECO:0000256" key="6">
    <source>
        <dbReference type="ARBA" id="ARBA00022989"/>
    </source>
</evidence>
<evidence type="ECO:0000256" key="8">
    <source>
        <dbReference type="ARBA" id="ARBA00045636"/>
    </source>
</evidence>
<evidence type="ECO:0000313" key="11">
    <source>
        <dbReference type="EMBL" id="HJA08352.1"/>
    </source>
</evidence>
<dbReference type="Proteomes" id="UP000824225">
    <property type="component" value="Unassembled WGS sequence"/>
</dbReference>
<dbReference type="Pfam" id="PF13520">
    <property type="entry name" value="AA_permease_2"/>
    <property type="match status" value="1"/>
</dbReference>
<evidence type="ECO:0000256" key="1">
    <source>
        <dbReference type="ARBA" id="ARBA00004651"/>
    </source>
</evidence>
<sequence length="528" mass="55553">MSQDAATSAGQDDRNKIGVVAATLMVAGNMMGSGVFMLPANLAAIGSIALVGWIITCVGAVCLGLTFAKLASIDPAAGGPYAYSRKAFGDYMGYQTNLIYWLANVIGNVGLAVAGIGYLTHFFPSLRNPYIFAFAQIFVIWLFTYANMLGPNLVGRIQSVTTIMALIPIIGMALLGWFWFHPDVFAAGWNVSGENDIQAVGATLTFTLWAFIGVESASVSAGVVKNPRRNVPIATMGGVVLAGVCYVLSSSVIMGMIPNKELVSSAAPFADAARIALGDWAADAVAVCAAVGCLGSLAGWTLLVGQSAKAAADDGLFGNVFARVNKKNVPSAGLAIVAVLMTLQVLATMSPTAGEQFGKLASIAVILTLLPYIYSCISIKVLGYHVLPPNTFAAYTVVGFIGAVYSLAALLGSDGEQTRWSLIFVIATIVFYSVALNRKREIEEKHIHPGGISPVWVRYASLIVTVLMLIATFWFAVAHREFAIRHRVPRPGILNRSPVQSAPPAGAAVDTDMRVNPAASSPVQNPAS</sequence>
<feature type="transmembrane region" description="Helical" evidence="10">
    <location>
        <begin position="329"/>
        <end position="348"/>
    </location>
</feature>
<reference evidence="11" key="1">
    <citation type="journal article" date="2021" name="PeerJ">
        <title>Extensive microbial diversity within the chicken gut microbiome revealed by metagenomics and culture.</title>
        <authorList>
            <person name="Gilroy R."/>
            <person name="Ravi A."/>
            <person name="Getino M."/>
            <person name="Pursley I."/>
            <person name="Horton D.L."/>
            <person name="Alikhan N.F."/>
            <person name="Baker D."/>
            <person name="Gharbi K."/>
            <person name="Hall N."/>
            <person name="Watson M."/>
            <person name="Adriaenssens E.M."/>
            <person name="Foster-Nyarko E."/>
            <person name="Jarju S."/>
            <person name="Secka A."/>
            <person name="Antonio M."/>
            <person name="Oren A."/>
            <person name="Chaudhuri R.R."/>
            <person name="La Ragione R."/>
            <person name="Hildebrand F."/>
            <person name="Pallen M.J."/>
        </authorList>
    </citation>
    <scope>NUCLEOTIDE SEQUENCE</scope>
    <source>
        <strain evidence="11">CHK186-16707</strain>
    </source>
</reference>
<proteinExistence type="inferred from homology"/>
<comment type="caution">
    <text evidence="11">The sequence shown here is derived from an EMBL/GenBank/DDBJ whole genome shotgun (WGS) entry which is preliminary data.</text>
</comment>
<dbReference type="GO" id="GO:0022857">
    <property type="term" value="F:transmembrane transporter activity"/>
    <property type="evidence" value="ECO:0007669"/>
    <property type="project" value="InterPro"/>
</dbReference>
<protein>
    <recommendedName>
        <fullName evidence="3">Arginine/agmatine antiporter</fullName>
    </recommendedName>
</protein>
<feature type="compositionally biased region" description="Polar residues" evidence="9">
    <location>
        <begin position="518"/>
        <end position="528"/>
    </location>
</feature>
<evidence type="ECO:0000313" key="12">
    <source>
        <dbReference type="Proteomes" id="UP000824225"/>
    </source>
</evidence>
<feature type="transmembrane region" description="Helical" evidence="10">
    <location>
        <begin position="200"/>
        <end position="224"/>
    </location>
</feature>
<name>A0A9D2HDC6_9BACT</name>
<feature type="transmembrane region" description="Helical" evidence="10">
    <location>
        <begin position="392"/>
        <end position="411"/>
    </location>
</feature>
<feature type="transmembrane region" description="Helical" evidence="10">
    <location>
        <begin position="360"/>
        <end position="386"/>
    </location>
</feature>
<keyword evidence="4" id="KW-1003">Cell membrane</keyword>
<comment type="function">
    <text evidence="8">Major component of the acid-resistance (AR) system allowing enteric pathogens to survive the acidic environment in the stomach. Exchanges extracellular arginine for its intracellular decarboxylation product agmatine (Agm) thereby expelling intracellular protons. Probably undergoes several conformational states in order to translocate the substrate across the membrane; keeps the substrate accessible to only 1 side of the membrane at a time by opening and closing 3 membrane-internal gates.</text>
</comment>
<dbReference type="InterPro" id="IPR002293">
    <property type="entry name" value="AA/rel_permease1"/>
</dbReference>
<keyword evidence="6 10" id="KW-1133">Transmembrane helix</keyword>